<sequence length="98" mass="10916">MGVSEIGIILYALIRLFSFALIIRIIVEMVASFSRNFRPPRWFTLVAEPLFAVTDPPVKGLRKIIPPLRLGNVSLDVSIIVLFLLLGLLSTVVVRTLV</sequence>
<dbReference type="Proteomes" id="UP000318080">
    <property type="component" value="Unassembled WGS sequence"/>
</dbReference>
<dbReference type="AlphaFoldDB" id="A0A540RB86"/>
<dbReference type="STRING" id="1686286.GCA_900092335_02269"/>
<protein>
    <submittedName>
        <fullName evidence="2">YggT family protein</fullName>
    </submittedName>
</protein>
<dbReference type="InterPro" id="IPR003425">
    <property type="entry name" value="CCB3/YggT"/>
</dbReference>
<keyword evidence="1" id="KW-0472">Membrane</keyword>
<comment type="caution">
    <text evidence="2">The sequence shown here is derived from an EMBL/GenBank/DDBJ whole genome shotgun (WGS) entry which is preliminary data.</text>
</comment>
<keyword evidence="1" id="KW-0812">Transmembrane</keyword>
<evidence type="ECO:0000313" key="2">
    <source>
        <dbReference type="EMBL" id="TQE44674.1"/>
    </source>
</evidence>
<feature type="transmembrane region" description="Helical" evidence="1">
    <location>
        <begin position="6"/>
        <end position="27"/>
    </location>
</feature>
<accession>A0A540RB86</accession>
<organism evidence="2 3">
    <name type="scientific">Corynebacterium phoceense</name>
    <dbReference type="NCBI Taxonomy" id="1686286"/>
    <lineage>
        <taxon>Bacteria</taxon>
        <taxon>Bacillati</taxon>
        <taxon>Actinomycetota</taxon>
        <taxon>Actinomycetes</taxon>
        <taxon>Mycobacteriales</taxon>
        <taxon>Corynebacteriaceae</taxon>
        <taxon>Corynebacterium</taxon>
    </lineage>
</organism>
<feature type="transmembrane region" description="Helical" evidence="1">
    <location>
        <begin position="73"/>
        <end position="94"/>
    </location>
</feature>
<evidence type="ECO:0000256" key="1">
    <source>
        <dbReference type="SAM" id="Phobius"/>
    </source>
</evidence>
<name>A0A540RB86_9CORY</name>
<evidence type="ECO:0000313" key="3">
    <source>
        <dbReference type="Proteomes" id="UP000318080"/>
    </source>
</evidence>
<dbReference type="GO" id="GO:0016020">
    <property type="term" value="C:membrane"/>
    <property type="evidence" value="ECO:0007669"/>
    <property type="project" value="InterPro"/>
</dbReference>
<dbReference type="EMBL" id="VHIR01000001">
    <property type="protein sequence ID" value="TQE44674.1"/>
    <property type="molecule type" value="Genomic_DNA"/>
</dbReference>
<keyword evidence="3" id="KW-1185">Reference proteome</keyword>
<gene>
    <name evidence="2" type="ORF">EJK80_00910</name>
</gene>
<reference evidence="2 3" key="1">
    <citation type="submission" date="2019-06" db="EMBL/GenBank/DDBJ databases">
        <title>Draft genome of C. phoceense Strain 272.</title>
        <authorList>
            <person name="Pacheco L.G.C."/>
            <person name="Barberis C.M."/>
            <person name="Almuzara M.N."/>
            <person name="Traglia G.M."/>
            <person name="Santos C.S."/>
            <person name="Rocha D.J.P.G."/>
            <person name="Aguiar E.R.G.R."/>
            <person name="Vay C.A."/>
        </authorList>
    </citation>
    <scope>NUCLEOTIDE SEQUENCE [LARGE SCALE GENOMIC DNA]</scope>
    <source>
        <strain evidence="2 3">272</strain>
    </source>
</reference>
<proteinExistence type="predicted"/>
<keyword evidence="1" id="KW-1133">Transmembrane helix</keyword>
<dbReference type="Pfam" id="PF02325">
    <property type="entry name" value="CCB3_YggT"/>
    <property type="match status" value="1"/>
</dbReference>